<proteinExistence type="inferred from homology"/>
<dbReference type="PANTHER" id="PTHR12763">
    <property type="match status" value="1"/>
</dbReference>
<dbReference type="Pfam" id="PF00226">
    <property type="entry name" value="DnaJ"/>
    <property type="match status" value="1"/>
</dbReference>
<dbReference type="PROSITE" id="PS50076">
    <property type="entry name" value="DNAJ_2"/>
    <property type="match status" value="1"/>
</dbReference>
<evidence type="ECO:0000313" key="9">
    <source>
        <dbReference type="Proteomes" id="UP001556692"/>
    </source>
</evidence>
<dbReference type="SMART" id="SM00271">
    <property type="entry name" value="DnaJ"/>
    <property type="match status" value="1"/>
</dbReference>
<dbReference type="SUPFAM" id="SSF46565">
    <property type="entry name" value="Chaperone J-domain"/>
    <property type="match status" value="1"/>
</dbReference>
<dbReference type="InterPro" id="IPR001623">
    <property type="entry name" value="DnaJ_domain"/>
</dbReference>
<comment type="similarity">
    <text evidence="5">Belongs to the TIM14 family.</text>
</comment>
<gene>
    <name evidence="8" type="ORF">ABGN05_15075</name>
</gene>
<organism evidence="8 9">
    <name type="scientific">Aquibium pacificus</name>
    <dbReference type="NCBI Taxonomy" id="3153579"/>
    <lineage>
        <taxon>Bacteria</taxon>
        <taxon>Pseudomonadati</taxon>
        <taxon>Pseudomonadota</taxon>
        <taxon>Alphaproteobacteria</taxon>
        <taxon>Hyphomicrobiales</taxon>
        <taxon>Phyllobacteriaceae</taxon>
        <taxon>Aquibium</taxon>
    </lineage>
</organism>
<dbReference type="RefSeq" id="WP_367954861.1">
    <property type="nucleotide sequence ID" value="NZ_JBDPGJ010000003.1"/>
</dbReference>
<evidence type="ECO:0000256" key="5">
    <source>
        <dbReference type="ARBA" id="ARBA00038105"/>
    </source>
</evidence>
<evidence type="ECO:0000256" key="6">
    <source>
        <dbReference type="SAM" id="MobiDB-lite"/>
    </source>
</evidence>
<evidence type="ECO:0000256" key="3">
    <source>
        <dbReference type="ARBA" id="ARBA00022989"/>
    </source>
</evidence>
<dbReference type="PRINTS" id="PR00625">
    <property type="entry name" value="JDOMAIN"/>
</dbReference>
<dbReference type="Gene3D" id="1.10.287.110">
    <property type="entry name" value="DnaJ domain"/>
    <property type="match status" value="1"/>
</dbReference>
<keyword evidence="3" id="KW-1133">Transmembrane helix</keyword>
<feature type="region of interest" description="Disordered" evidence="6">
    <location>
        <begin position="156"/>
        <end position="176"/>
    </location>
</feature>
<evidence type="ECO:0000259" key="7">
    <source>
        <dbReference type="PROSITE" id="PS50076"/>
    </source>
</evidence>
<name>A0ABV3SN46_9HYPH</name>
<keyword evidence="2" id="KW-0812">Transmembrane</keyword>
<comment type="caution">
    <text evidence="8">The sequence shown here is derived from an EMBL/GenBank/DDBJ whole genome shotgun (WGS) entry which is preliminary data.</text>
</comment>
<reference evidence="8 9" key="1">
    <citation type="submission" date="2024-05" db="EMBL/GenBank/DDBJ databases">
        <authorList>
            <person name="Jiang F."/>
        </authorList>
    </citation>
    <scope>NUCLEOTIDE SEQUENCE [LARGE SCALE GENOMIC DNA]</scope>
    <source>
        <strain evidence="8 9">LZ166</strain>
    </source>
</reference>
<comment type="subcellular location">
    <subcellularLocation>
        <location evidence="1">Membrane</location>
        <topology evidence="1">Single-pass membrane protein</topology>
    </subcellularLocation>
</comment>
<evidence type="ECO:0000313" key="8">
    <source>
        <dbReference type="EMBL" id="MEX0406985.1"/>
    </source>
</evidence>
<protein>
    <submittedName>
        <fullName evidence="8">DnaJ domain-containing protein</fullName>
    </submittedName>
</protein>
<feature type="domain" description="J" evidence="7">
    <location>
        <begin position="178"/>
        <end position="230"/>
    </location>
</feature>
<dbReference type="CDD" id="cd06257">
    <property type="entry name" value="DnaJ"/>
    <property type="match status" value="1"/>
</dbReference>
<evidence type="ECO:0000256" key="1">
    <source>
        <dbReference type="ARBA" id="ARBA00004167"/>
    </source>
</evidence>
<dbReference type="PANTHER" id="PTHR12763:SF28">
    <property type="entry name" value="GEO10507P1-RELATED"/>
    <property type="match status" value="1"/>
</dbReference>
<sequence>MTFMFYATAVFGIAFLLLLAFVRADAARIAGAINVAGPVAVGLGGLAMLVLGRAGLAGIALSAAVAWYMSGRSRRSSRPSRGKRSTVRTAALEMELDHDTGGLEGIVLAGHHEGKVLGTLGKAELVALHAELSGDGESLQLLEAYLDSRFPGWRESADADGDRREGTAPSTGAMTKQEAYQILGLKPGASTADIRKAHRRLMKSLHPDLGGSDFLAARINEAKDVLLNGH</sequence>
<dbReference type="EMBL" id="JBDPGJ010000003">
    <property type="protein sequence ID" value="MEX0406985.1"/>
    <property type="molecule type" value="Genomic_DNA"/>
</dbReference>
<keyword evidence="9" id="KW-1185">Reference proteome</keyword>
<evidence type="ECO:0000256" key="4">
    <source>
        <dbReference type="ARBA" id="ARBA00023136"/>
    </source>
</evidence>
<evidence type="ECO:0000256" key="2">
    <source>
        <dbReference type="ARBA" id="ARBA00022692"/>
    </source>
</evidence>
<feature type="compositionally biased region" description="Basic and acidic residues" evidence="6">
    <location>
        <begin position="156"/>
        <end position="166"/>
    </location>
</feature>
<keyword evidence="4" id="KW-0472">Membrane</keyword>
<dbReference type="Proteomes" id="UP001556692">
    <property type="component" value="Unassembled WGS sequence"/>
</dbReference>
<dbReference type="InterPro" id="IPR036869">
    <property type="entry name" value="J_dom_sf"/>
</dbReference>
<accession>A0ABV3SN46</accession>